<dbReference type="AlphaFoldDB" id="A0A9W9D6X5"/>
<accession>A0A9W9D6X5</accession>
<comment type="caution">
    <text evidence="2">The sequence shown here is derived from an EMBL/GenBank/DDBJ whole genome shotgun (WGS) entry which is preliminary data.</text>
</comment>
<dbReference type="Proteomes" id="UP001140510">
    <property type="component" value="Unassembled WGS sequence"/>
</dbReference>
<organism evidence="2 3">
    <name type="scientific">Didymella pomorum</name>
    <dbReference type="NCBI Taxonomy" id="749634"/>
    <lineage>
        <taxon>Eukaryota</taxon>
        <taxon>Fungi</taxon>
        <taxon>Dikarya</taxon>
        <taxon>Ascomycota</taxon>
        <taxon>Pezizomycotina</taxon>
        <taxon>Dothideomycetes</taxon>
        <taxon>Pleosporomycetidae</taxon>
        <taxon>Pleosporales</taxon>
        <taxon>Pleosporineae</taxon>
        <taxon>Didymellaceae</taxon>
        <taxon>Didymella</taxon>
    </lineage>
</organism>
<keyword evidence="3" id="KW-1185">Reference proteome</keyword>
<dbReference type="EMBL" id="JAPEVA010000041">
    <property type="protein sequence ID" value="KAJ4404629.1"/>
    <property type="molecule type" value="Genomic_DNA"/>
</dbReference>
<evidence type="ECO:0000313" key="2">
    <source>
        <dbReference type="EMBL" id="KAJ4404629.1"/>
    </source>
</evidence>
<sequence length="202" mass="22250">MKHEARDSVGIDQAYISRQFHPCDDPSDEAWAKDQSAETWLHQAIDGAPPFTALRHIGVESSLDGDIIQAVGPKQRFWMVERVDDWKDELPEKSTILCPVPRTSEWLGFDVCLEALLFTGGADYADSLVPDTNGLGLGSSKVHPVPRQLRSDAVTVHVTNNYNINVNILTTPALGQEIFAPKHCNPPPPIPPPPPFTEPKAQ</sequence>
<evidence type="ECO:0000256" key="1">
    <source>
        <dbReference type="SAM" id="MobiDB-lite"/>
    </source>
</evidence>
<feature type="compositionally biased region" description="Pro residues" evidence="1">
    <location>
        <begin position="184"/>
        <end position="202"/>
    </location>
</feature>
<name>A0A9W9D6X5_9PLEO</name>
<feature type="region of interest" description="Disordered" evidence="1">
    <location>
        <begin position="181"/>
        <end position="202"/>
    </location>
</feature>
<gene>
    <name evidence="2" type="ORF">N0V91_005779</name>
</gene>
<evidence type="ECO:0000313" key="3">
    <source>
        <dbReference type="Proteomes" id="UP001140510"/>
    </source>
</evidence>
<reference evidence="2" key="1">
    <citation type="submission" date="2022-10" db="EMBL/GenBank/DDBJ databases">
        <title>Tapping the CABI collections for fungal endophytes: first genome assemblies for Collariella, Neodidymelliopsis, Ascochyta clinopodiicola, Didymella pomorum, Didymosphaeria variabile, Neocosmospora piperis and Neocucurbitaria cava.</title>
        <authorList>
            <person name="Hill R."/>
        </authorList>
    </citation>
    <scope>NUCLEOTIDE SEQUENCE</scope>
    <source>
        <strain evidence="2">IMI 355091</strain>
    </source>
</reference>
<proteinExistence type="predicted"/>
<protein>
    <submittedName>
        <fullName evidence="2">Uncharacterized protein</fullName>
    </submittedName>
</protein>